<dbReference type="SMART" id="SM00233">
    <property type="entry name" value="PH"/>
    <property type="match status" value="1"/>
</dbReference>
<dbReference type="InterPro" id="IPR008271">
    <property type="entry name" value="Ser/Thr_kinase_AS"/>
</dbReference>
<evidence type="ECO:0000256" key="11">
    <source>
        <dbReference type="ARBA" id="ARBA00023056"/>
    </source>
</evidence>
<dbReference type="PROSITE" id="PS50035">
    <property type="entry name" value="PLD"/>
    <property type="match status" value="2"/>
</dbReference>
<feature type="compositionally biased region" description="Polar residues" evidence="16">
    <location>
        <begin position="1486"/>
        <end position="1514"/>
    </location>
</feature>
<evidence type="ECO:0000256" key="1">
    <source>
        <dbReference type="ARBA" id="ARBA00006935"/>
    </source>
</evidence>
<keyword evidence="5" id="KW-0723">Serine/threonine-protein kinase</keyword>
<feature type="region of interest" description="Disordered" evidence="16">
    <location>
        <begin position="1127"/>
        <end position="1179"/>
    </location>
</feature>
<feature type="domain" description="Protein kinase" evidence="19">
    <location>
        <begin position="143"/>
        <end position="401"/>
    </location>
</feature>
<dbReference type="PROSITE" id="PS00107">
    <property type="entry name" value="PROTEIN_KINASE_ATP"/>
    <property type="match status" value="1"/>
</dbReference>
<keyword evidence="11" id="KW-0320">Glycogen biosynthesis</keyword>
<evidence type="ECO:0000259" key="21">
    <source>
        <dbReference type="PROSITE" id="PS51285"/>
    </source>
</evidence>
<dbReference type="InterPro" id="IPR034676">
    <property type="entry name" value="Akt1"/>
</dbReference>
<evidence type="ECO:0000256" key="12">
    <source>
        <dbReference type="ARBA" id="ARBA00032049"/>
    </source>
</evidence>
<feature type="domain" description="PH" evidence="17">
    <location>
        <begin position="5"/>
        <end position="108"/>
    </location>
</feature>
<feature type="compositionally biased region" description="Basic and acidic residues" evidence="16">
    <location>
        <begin position="645"/>
        <end position="660"/>
    </location>
</feature>
<feature type="compositionally biased region" description="Polar residues" evidence="16">
    <location>
        <begin position="1700"/>
        <end position="1714"/>
    </location>
</feature>
<feature type="compositionally biased region" description="Low complexity" evidence="16">
    <location>
        <begin position="1806"/>
        <end position="1818"/>
    </location>
</feature>
<feature type="compositionally biased region" description="Low complexity" evidence="16">
    <location>
        <begin position="1724"/>
        <end position="1742"/>
    </location>
</feature>
<keyword evidence="10 15" id="KW-0067">ATP-binding</keyword>
<feature type="region of interest" description="Disordered" evidence="16">
    <location>
        <begin position="1907"/>
        <end position="1946"/>
    </location>
</feature>
<comment type="catalytic activity">
    <reaction evidence="14">
        <text>L-seryl-[protein] + ATP = O-phospho-L-seryl-[protein] + ADP + H(+)</text>
        <dbReference type="Rhea" id="RHEA:17989"/>
        <dbReference type="Rhea" id="RHEA-COMP:9863"/>
        <dbReference type="Rhea" id="RHEA-COMP:11604"/>
        <dbReference type="ChEBI" id="CHEBI:15378"/>
        <dbReference type="ChEBI" id="CHEBI:29999"/>
        <dbReference type="ChEBI" id="CHEBI:30616"/>
        <dbReference type="ChEBI" id="CHEBI:83421"/>
        <dbReference type="ChEBI" id="CHEBI:456216"/>
        <dbReference type="EC" id="2.7.11.1"/>
    </reaction>
</comment>
<feature type="compositionally biased region" description="Basic and acidic residues" evidence="16">
    <location>
        <begin position="691"/>
        <end position="713"/>
    </location>
</feature>
<dbReference type="InterPro" id="IPR000961">
    <property type="entry name" value="AGC-kinase_C"/>
</dbReference>
<feature type="domain" description="FHA" evidence="18">
    <location>
        <begin position="515"/>
        <end position="557"/>
    </location>
</feature>
<feature type="binding site" evidence="15">
    <location>
        <position position="182"/>
    </location>
    <ligand>
        <name>ATP</name>
        <dbReference type="ChEBI" id="CHEBI:30616"/>
    </ligand>
</feature>
<evidence type="ECO:0000256" key="4">
    <source>
        <dbReference type="ARBA" id="ARBA00021636"/>
    </source>
</evidence>
<feature type="compositionally biased region" description="Low complexity" evidence="16">
    <location>
        <begin position="1763"/>
        <end position="1775"/>
    </location>
</feature>
<feature type="compositionally biased region" description="Polar residues" evidence="16">
    <location>
        <begin position="1625"/>
        <end position="1637"/>
    </location>
</feature>
<evidence type="ECO:0000259" key="20">
    <source>
        <dbReference type="PROSITE" id="PS50035"/>
    </source>
</evidence>
<dbReference type="SUPFAM" id="SSF56112">
    <property type="entry name" value="Protein kinase-like (PK-like)"/>
    <property type="match status" value="1"/>
</dbReference>
<dbReference type="Pfam" id="PF00069">
    <property type="entry name" value="Pkinase"/>
    <property type="match status" value="1"/>
</dbReference>
<evidence type="ECO:0000256" key="3">
    <source>
        <dbReference type="ARBA" id="ARBA00012513"/>
    </source>
</evidence>
<dbReference type="Proteomes" id="UP000246464">
    <property type="component" value="Chromosome 17"/>
</dbReference>
<feature type="domain" description="PLD phosphodiesterase" evidence="20">
    <location>
        <begin position="2387"/>
        <end position="2413"/>
    </location>
</feature>
<dbReference type="PANTHER" id="PTHR10185:SF8">
    <property type="entry name" value="5'-3' EXONUCLEASE PLD4"/>
    <property type="match status" value="1"/>
</dbReference>
<feature type="compositionally biased region" description="Polar residues" evidence="16">
    <location>
        <begin position="1135"/>
        <end position="1148"/>
    </location>
</feature>
<dbReference type="STRING" id="52904.ENSSMAP00000010941"/>
<dbReference type="SMART" id="SM00133">
    <property type="entry name" value="S_TK_X"/>
    <property type="match status" value="1"/>
</dbReference>
<reference evidence="22 23" key="1">
    <citation type="submission" date="2017-12" db="EMBL/GenBank/DDBJ databases">
        <title>Integrating genomic resources of turbot (Scophthalmus maximus) in depth evaluation of genetic and physical mapping variation across individuals.</title>
        <authorList>
            <person name="Martinez P."/>
        </authorList>
    </citation>
    <scope>NUCLEOTIDE SEQUENCE [LARGE SCALE GENOMIC DNA]</scope>
</reference>
<evidence type="ECO:0000256" key="16">
    <source>
        <dbReference type="SAM" id="MobiDB-lite"/>
    </source>
</evidence>
<dbReference type="CDD" id="cd01241">
    <property type="entry name" value="PH_PKB"/>
    <property type="match status" value="1"/>
</dbReference>
<dbReference type="Pfam" id="PF00433">
    <property type="entry name" value="Pkinase_C"/>
    <property type="match status" value="1"/>
</dbReference>
<evidence type="ECO:0000259" key="19">
    <source>
        <dbReference type="PROSITE" id="PS50011"/>
    </source>
</evidence>
<dbReference type="GO" id="GO:0005978">
    <property type="term" value="P:glycogen biosynthetic process"/>
    <property type="evidence" value="ECO:0007669"/>
    <property type="project" value="UniProtKB-KW"/>
</dbReference>
<dbReference type="SUPFAM" id="SSF50729">
    <property type="entry name" value="PH domain-like"/>
    <property type="match status" value="1"/>
</dbReference>
<feature type="compositionally biased region" description="Low complexity" evidence="16">
    <location>
        <begin position="983"/>
        <end position="995"/>
    </location>
</feature>
<feature type="compositionally biased region" description="Polar residues" evidence="16">
    <location>
        <begin position="909"/>
        <end position="918"/>
    </location>
</feature>
<evidence type="ECO:0000256" key="10">
    <source>
        <dbReference type="ARBA" id="ARBA00022840"/>
    </source>
</evidence>
<dbReference type="PANTHER" id="PTHR10185">
    <property type="entry name" value="PHOSPHOLIPASE D - RELATED"/>
    <property type="match status" value="1"/>
</dbReference>
<dbReference type="PROSITE" id="PS50011">
    <property type="entry name" value="PROTEIN_KINASE_DOM"/>
    <property type="match status" value="1"/>
</dbReference>
<dbReference type="PROSITE" id="PS51285">
    <property type="entry name" value="AGC_KINASE_CTER"/>
    <property type="match status" value="1"/>
</dbReference>
<comment type="similarity">
    <text evidence="1">Belongs to the protein kinase superfamily. AGC Ser/Thr protein kinase family. RAC subfamily.</text>
</comment>
<evidence type="ECO:0000256" key="5">
    <source>
        <dbReference type="ARBA" id="ARBA00022527"/>
    </source>
</evidence>
<feature type="region of interest" description="Disordered" evidence="16">
    <location>
        <begin position="1877"/>
        <end position="1896"/>
    </location>
</feature>
<keyword evidence="8 15" id="KW-0547">Nucleotide-binding</keyword>
<dbReference type="Gene3D" id="3.30.870.10">
    <property type="entry name" value="Endonuclease Chain A"/>
    <property type="match status" value="2"/>
</dbReference>
<feature type="compositionally biased region" description="Basic and acidic residues" evidence="16">
    <location>
        <begin position="1924"/>
        <end position="1945"/>
    </location>
</feature>
<keyword evidence="23" id="KW-1185">Reference proteome</keyword>
<dbReference type="GO" id="GO:0005524">
    <property type="term" value="F:ATP binding"/>
    <property type="evidence" value="ECO:0007669"/>
    <property type="project" value="UniProtKB-UniRule"/>
</dbReference>
<dbReference type="FunFam" id="1.10.510.10:FF:000033">
    <property type="entry name" value="Non-specific serine/threonine protein kinase"/>
    <property type="match status" value="1"/>
</dbReference>
<evidence type="ECO:0000259" key="17">
    <source>
        <dbReference type="PROSITE" id="PS50003"/>
    </source>
</evidence>
<evidence type="ECO:0000313" key="22">
    <source>
        <dbReference type="EMBL" id="AWP16664.1"/>
    </source>
</evidence>
<dbReference type="InterPro" id="IPR000719">
    <property type="entry name" value="Prot_kinase_dom"/>
</dbReference>
<feature type="region of interest" description="Disordered" evidence="16">
    <location>
        <begin position="794"/>
        <end position="1107"/>
    </location>
</feature>
<organism evidence="22 23">
    <name type="scientific">Scophthalmus maximus</name>
    <name type="common">Turbot</name>
    <name type="synonym">Psetta maxima</name>
    <dbReference type="NCBI Taxonomy" id="52904"/>
    <lineage>
        <taxon>Eukaryota</taxon>
        <taxon>Metazoa</taxon>
        <taxon>Chordata</taxon>
        <taxon>Craniata</taxon>
        <taxon>Vertebrata</taxon>
        <taxon>Euteleostomi</taxon>
        <taxon>Actinopterygii</taxon>
        <taxon>Neopterygii</taxon>
        <taxon>Teleostei</taxon>
        <taxon>Neoteleostei</taxon>
        <taxon>Acanthomorphata</taxon>
        <taxon>Carangaria</taxon>
        <taxon>Pleuronectiformes</taxon>
        <taxon>Pleuronectoidei</taxon>
        <taxon>Scophthalmidae</taxon>
        <taxon>Scophthalmus</taxon>
    </lineage>
</organism>
<dbReference type="GO" id="GO:0004674">
    <property type="term" value="F:protein serine/threonine kinase activity"/>
    <property type="evidence" value="ECO:0007669"/>
    <property type="project" value="UniProtKB-KW"/>
</dbReference>
<feature type="region of interest" description="Disordered" evidence="16">
    <location>
        <begin position="691"/>
        <end position="727"/>
    </location>
</feature>
<feature type="compositionally biased region" description="Low complexity" evidence="16">
    <location>
        <begin position="871"/>
        <end position="885"/>
    </location>
</feature>
<feature type="compositionally biased region" description="Basic and acidic residues" evidence="16">
    <location>
        <begin position="973"/>
        <end position="982"/>
    </location>
</feature>
<comment type="catalytic activity">
    <reaction evidence="13">
        <text>L-threonyl-[protein] + ATP = O-phospho-L-threonyl-[protein] + ADP + H(+)</text>
        <dbReference type="Rhea" id="RHEA:46608"/>
        <dbReference type="Rhea" id="RHEA-COMP:11060"/>
        <dbReference type="Rhea" id="RHEA-COMP:11605"/>
        <dbReference type="ChEBI" id="CHEBI:15378"/>
        <dbReference type="ChEBI" id="CHEBI:30013"/>
        <dbReference type="ChEBI" id="CHEBI:30616"/>
        <dbReference type="ChEBI" id="CHEBI:61977"/>
        <dbReference type="ChEBI" id="CHEBI:456216"/>
        <dbReference type="EC" id="2.7.11.1"/>
    </reaction>
</comment>
<protein>
    <recommendedName>
        <fullName evidence="4">RAC-alpha serine/threonine-protein kinase</fullName>
        <ecNumber evidence="3">2.7.11.1</ecNumber>
    </recommendedName>
    <alternativeName>
        <fullName evidence="12">RAC-PK-alpha</fullName>
    </alternativeName>
</protein>
<dbReference type="SMART" id="SM00155">
    <property type="entry name" value="PLDc"/>
    <property type="match status" value="2"/>
</dbReference>
<dbReference type="Pfam" id="PF00498">
    <property type="entry name" value="FHA"/>
    <property type="match status" value="1"/>
</dbReference>
<proteinExistence type="inferred from homology"/>
<dbReference type="EMBL" id="CP026259">
    <property type="protein sequence ID" value="AWP16664.1"/>
    <property type="molecule type" value="Genomic_DNA"/>
</dbReference>
<dbReference type="PROSITE" id="PS00108">
    <property type="entry name" value="PROTEIN_KINASE_ST"/>
    <property type="match status" value="1"/>
</dbReference>
<dbReference type="FunFam" id="2.30.29.30:FF:000027">
    <property type="entry name" value="Non-specific serine/threonine protein kinase"/>
    <property type="match status" value="1"/>
</dbReference>
<dbReference type="InterPro" id="IPR008984">
    <property type="entry name" value="SMAD_FHA_dom_sf"/>
</dbReference>
<dbReference type="Pfam" id="PF00614">
    <property type="entry name" value="PLDc"/>
    <property type="match status" value="1"/>
</dbReference>
<feature type="compositionally biased region" description="Basic and acidic residues" evidence="16">
    <location>
        <begin position="819"/>
        <end position="829"/>
    </location>
</feature>
<dbReference type="InterPro" id="IPR039026">
    <property type="entry name" value="PH_PKB"/>
</dbReference>
<feature type="compositionally biased region" description="Low complexity" evidence="16">
    <location>
        <begin position="1030"/>
        <end position="1043"/>
    </location>
</feature>
<dbReference type="InterPro" id="IPR001736">
    <property type="entry name" value="PLipase_D/transphosphatidylase"/>
</dbReference>
<feature type="region of interest" description="Disordered" evidence="16">
    <location>
        <begin position="1486"/>
        <end position="1844"/>
    </location>
</feature>
<dbReference type="InterPro" id="IPR000253">
    <property type="entry name" value="FHA_dom"/>
</dbReference>
<evidence type="ECO:0000256" key="13">
    <source>
        <dbReference type="ARBA" id="ARBA00047899"/>
    </source>
</evidence>
<evidence type="ECO:0000259" key="18">
    <source>
        <dbReference type="PROSITE" id="PS50006"/>
    </source>
</evidence>
<feature type="compositionally biased region" description="Polar residues" evidence="16">
    <location>
        <begin position="801"/>
        <end position="818"/>
    </location>
</feature>
<dbReference type="Pfam" id="PF00169">
    <property type="entry name" value="PH"/>
    <property type="match status" value="1"/>
</dbReference>
<feature type="compositionally biased region" description="Polar residues" evidence="16">
    <location>
        <begin position="838"/>
        <end position="862"/>
    </location>
</feature>
<dbReference type="FunFam" id="3.30.200.20:FF:000838">
    <property type="entry name" value="Non-specific serine/threonine protein kinase"/>
    <property type="match status" value="1"/>
</dbReference>
<dbReference type="Gene3D" id="1.10.510.10">
    <property type="entry name" value="Transferase(Phosphotransferase) domain 1"/>
    <property type="match status" value="1"/>
</dbReference>
<feature type="compositionally biased region" description="Polar residues" evidence="16">
    <location>
        <begin position="933"/>
        <end position="956"/>
    </location>
</feature>
<dbReference type="GO" id="GO:0106310">
    <property type="term" value="F:protein serine kinase activity"/>
    <property type="evidence" value="ECO:0007669"/>
    <property type="project" value="RHEA"/>
</dbReference>
<name>A0A2U9CJ86_SCOMX</name>
<evidence type="ECO:0000313" key="23">
    <source>
        <dbReference type="Proteomes" id="UP000246464"/>
    </source>
</evidence>
<evidence type="ECO:0000256" key="14">
    <source>
        <dbReference type="ARBA" id="ARBA00048679"/>
    </source>
</evidence>
<feature type="compositionally biased region" description="Polar residues" evidence="16">
    <location>
        <begin position="1599"/>
        <end position="1608"/>
    </location>
</feature>
<dbReference type="InterPro" id="IPR029300">
    <property type="entry name" value="CEP170_C"/>
</dbReference>
<dbReference type="CDD" id="cd05594">
    <property type="entry name" value="STKc_PKB_alpha"/>
    <property type="match status" value="1"/>
</dbReference>
<gene>
    <name evidence="22" type="ORF">SMAX5B_000281</name>
</gene>
<feature type="region of interest" description="Disordered" evidence="16">
    <location>
        <begin position="580"/>
        <end position="664"/>
    </location>
</feature>
<feature type="compositionally biased region" description="Polar residues" evidence="16">
    <location>
        <begin position="1054"/>
        <end position="1064"/>
    </location>
</feature>
<evidence type="ECO:0000256" key="6">
    <source>
        <dbReference type="ARBA" id="ARBA00022553"/>
    </source>
</evidence>
<feature type="compositionally biased region" description="Polar residues" evidence="16">
    <location>
        <begin position="1885"/>
        <end position="1896"/>
    </location>
</feature>
<dbReference type="InterPro" id="IPR050874">
    <property type="entry name" value="Diverse_PLD-related"/>
</dbReference>
<comment type="similarity">
    <text evidence="2">Belongs to the phospholipase D family.</text>
</comment>
<dbReference type="InterPro" id="IPR011993">
    <property type="entry name" value="PH-like_dom_sf"/>
</dbReference>
<keyword evidence="7" id="KW-0808">Transferase</keyword>
<dbReference type="PROSITE" id="PS50006">
    <property type="entry name" value="FHA_DOMAIN"/>
    <property type="match status" value="1"/>
</dbReference>
<dbReference type="InterPro" id="IPR017441">
    <property type="entry name" value="Protein_kinase_ATP_BS"/>
</dbReference>
<evidence type="ECO:0000256" key="8">
    <source>
        <dbReference type="ARBA" id="ARBA00022741"/>
    </source>
</evidence>
<dbReference type="InterPro" id="IPR011009">
    <property type="entry name" value="Kinase-like_dom_sf"/>
</dbReference>
<dbReference type="Pfam" id="PF15308">
    <property type="entry name" value="CEP170_C"/>
    <property type="match status" value="1"/>
</dbReference>
<keyword evidence="6" id="KW-0597">Phosphoprotein</keyword>
<evidence type="ECO:0000256" key="15">
    <source>
        <dbReference type="PROSITE-ProRule" id="PRU10141"/>
    </source>
</evidence>
<dbReference type="PROSITE" id="PS50003">
    <property type="entry name" value="PH_DOMAIN"/>
    <property type="match status" value="1"/>
</dbReference>
<accession>A0A2U9CJ86</accession>
<dbReference type="InterPro" id="IPR017892">
    <property type="entry name" value="Pkinase_C"/>
</dbReference>
<feature type="compositionally biased region" description="Basic and acidic residues" evidence="16">
    <location>
        <begin position="580"/>
        <end position="590"/>
    </location>
</feature>
<dbReference type="InterPro" id="IPR001849">
    <property type="entry name" value="PH_domain"/>
</dbReference>
<dbReference type="Gene3D" id="3.30.200.20">
    <property type="entry name" value="Phosphorylase Kinase, domain 1"/>
    <property type="match status" value="1"/>
</dbReference>
<evidence type="ECO:0000256" key="2">
    <source>
        <dbReference type="ARBA" id="ARBA00008664"/>
    </source>
</evidence>
<evidence type="ECO:0000256" key="9">
    <source>
        <dbReference type="ARBA" id="ARBA00022777"/>
    </source>
</evidence>
<dbReference type="EC" id="2.7.11.1" evidence="3"/>
<dbReference type="InterPro" id="IPR032803">
    <property type="entry name" value="PLDc_3"/>
</dbReference>
<dbReference type="Gene3D" id="2.30.29.30">
    <property type="entry name" value="Pleckstrin-homology domain (PH domain)/Phosphotyrosine-binding domain (PTB)"/>
    <property type="match status" value="1"/>
</dbReference>
<dbReference type="SUPFAM" id="SSF56024">
    <property type="entry name" value="Phospholipase D/nuclease"/>
    <property type="match status" value="2"/>
</dbReference>
<evidence type="ECO:0000256" key="7">
    <source>
        <dbReference type="ARBA" id="ARBA00022679"/>
    </source>
</evidence>
<dbReference type="Gene3D" id="2.60.200.20">
    <property type="match status" value="1"/>
</dbReference>
<feature type="domain" description="PLD phosphodiesterase" evidence="20">
    <location>
        <begin position="2173"/>
        <end position="2200"/>
    </location>
</feature>
<dbReference type="Pfam" id="PF13918">
    <property type="entry name" value="PLDc_3"/>
    <property type="match status" value="1"/>
</dbReference>
<feature type="domain" description="AGC-kinase C-terminal" evidence="21">
    <location>
        <begin position="402"/>
        <end position="477"/>
    </location>
</feature>
<dbReference type="SUPFAM" id="SSF49879">
    <property type="entry name" value="SMAD/FHA domain"/>
    <property type="match status" value="1"/>
</dbReference>
<sequence length="2472" mass="275167">MTNVVIVKEGWLHKRGEYIKTWRPRYFLLKSDGTFIGYKERPQDVDQLETPLNNFSVAQCQLMKTERPKPNTFIIRCLQWTTVIERTFHVETPEEREEWTKAIQAVADGLQKQEEEMMDSSPDPMDMEVYLTKPRQKVTMHDFEYLKLLGKGTFGKVILVKEKATGRYYAMKILKKEVIVAKDEVAHTLTENRVLQNSKHPFLTGLKYSFQTHDRLCFVMEYANGGELFFHLSRDRVFSEERARFYGAEIVSALDYLHAERNVVYRDLKLENLMLDKDGHIKITDFGLCKEGIKDGATMKTFCGTPEYLAPEVLEDNDYGRAVDWWGLGVVMYEMMCGRLPFYNQDHEKLFELILMEDIRFPRTLGPEARSLLSGLLKKDPMQRLGGGPDDAKEIMQHKFFAGIEWQDVYEKKLVPPFKPKVTSETDTRYFDEEFTAQTITITPPGQDDSMESFDSERRPHFPQFSYSARPLRSTSGALQLDAKKILTRGPNMSVTSWFLVSSSGTRHRLPREMIFVGRDDCELMLQSRSVDKQHAVINYEQNTDEHMVKDLGSLNGHEKYTSQLQLGVKALEAKTKEKQLLQNSEKSKDSLSTIKLQDRAERRAHSLTAITDSPISKPTPLYGQPSWWGEDEDPANKKKSRGGKSLEQESPEHGKDVTKYELNGSLSDSQAKSIFSYRREPSYFEIPTKEFQQRSAKKSESHVHEVPTKDTPDPTQCVPSTPTPPVVQSHASFTIEFDECTPGKMKIKDHVTKFSFRQQRKLPSTEVVTTPTEVMSVESKVADWLVQSNASMMRRRSQTEDAYSTHSDPSFVKTTKGNHCEEVTHSDSGDLGINGNDFLQSELQIGSQVSPQPLRSSSPERFTSPDSEEPLSSSPPESQCLSSLGKAEPQQAFVIEFFDDNPRKKRSQSFTNNTSPPEASGLRVQQEKAKKSTSSTGERQLPPSDSTTPPTQRYTVSLKGPASTGPQRAGSLRREKTEDRISTSFSSRTSPSVSAKPFSSVGRRSKLAQEFTAEMQRHTKQSQTSWEKTTSSFSTAAKTDAAVRSQSSPPPTNSHYQPQTSSPIHKPIPLKAPVMPLASHSLEVKSPLVSSRNEEEDSLSDAGTYTIEADVQDKELEEARSKIDQVFGVVENPEPTNQSDAETSSAFRPSIVQGREQHRQSSSGQVRPGTESGEGNHMVQPAGAVLQGAPKWMSCWASLADSYTDSGPSSGLFDITSQMELSAGARSTILHKATLTRNHDSTDSRARRILPQVPVGEKSDISTPSIHVHYDPHSTFDVEDNSLVSCTLQDGIHRLSVQDDVEPDSLSDASKSDDGSIIEQRRRPLSDSEEKKTEEKSRLPAKPTSFYIGSEEAPSRPECGGPKPSTSKTERKYANKTFSTATLTKPRGILDSEKIKPSLSAPILDQRTQSPEYKEGRAVSPLIRQESFTKERPSNAKLPNISSQPAQRDVDIELFQRACSQDTHSYLKETEDVLAVLEAKLQAAQAVTTPSPITDSLSAESDVDTSSTVSQHSNKTKTHTLARKPSVSGLHREKSSASIASIASQDSNHQSMLSGKRHSQGADGSSKSESVRRPVGLRRSAGRCGSTDLSDDPHSLPYSDQESSTYQTRKKYTVPLQKDDAKTTRVSPLSRANSLSAPRPTRASMLRRARLGEASDNEGTETDKLSQEAAAANIPAKQPQETKKLSRLDMLAMPRKRTSSFNTPSDTESSSAPSWVGKSTGFSNRSTESGGSSTRRASASGLKLVERPPKTALNKTPITRGRSSSAKYASTTASSRRRQKGSDYTSTSDEEYDSNQSTPKHKRSQPSSASHSPRSQPRPQPVVALHPKPRGNDSEEENQEGEAFHNWSTHSAEIARLSQDLAKDLAILAREIHDVAGDGDTQKPEAQSSTPVSTVTAHEQLVQHIPEAGLNYPRVPPSSASVREPEQSDHEQNSRQRARSRDEGVVDNLMLNPVTQVIMAIRENTEQLADKIKVLFQDRADIWEQIEAKVNSDSDLPIVKTSNKRSTSCVLLVVLLGCLTALGVLVAVAVLERPPPPEDHDILPQDAGGSDLSADQCSMALVESIPLHVEFKANVTCGIPLEQVWRDLISMAKDEVDVVSFYWTLTGKDINVNSSSDAPGKNILNDLEELPSRNVSVRVVVSVPTVTTNSTDLKILKEKGVQVRRVNFGRLTNGVLHSKFWIVDRKHVFIGSANMDWRALTQVKELGAVIYNCSSLARDLGKIFQSYWAMGQSNSSLPRPWPSKYDTDINKRRPLLVEAANVSSSIYLSGSPPSFCPPSRTQDLEAILSIISEAQHYVDVAVMEYFPITRFEKPQRYWPFIDDTLRTAAFNRRVKIRMLISCGRDSDPAMMPFLQSLASMNSPHHGIRIQVKLYIVPVGNQTDIPYSRVNHNKYMVTDKVAYIGTSNWSGDYFMTTAGVGLVVSQHAPDPAGETQALQTQLRAIFDRDWNSEFAVHLGDLGNHRDCALLST</sequence>
<dbReference type="SMART" id="SM00220">
    <property type="entry name" value="S_TKc"/>
    <property type="match status" value="1"/>
</dbReference>
<keyword evidence="9" id="KW-0418">Kinase</keyword>
<feature type="compositionally biased region" description="Basic and acidic residues" evidence="16">
    <location>
        <begin position="1311"/>
        <end position="1339"/>
    </location>
</feature>
<feature type="region of interest" description="Disordered" evidence="16">
    <location>
        <begin position="1300"/>
        <end position="1395"/>
    </location>
</feature>